<evidence type="ECO:0000313" key="3">
    <source>
        <dbReference type="Proteomes" id="UP000729402"/>
    </source>
</evidence>
<feature type="compositionally biased region" description="Gly residues" evidence="1">
    <location>
        <begin position="1"/>
        <end position="13"/>
    </location>
</feature>
<evidence type="ECO:0000256" key="1">
    <source>
        <dbReference type="SAM" id="MobiDB-lite"/>
    </source>
</evidence>
<reference evidence="2" key="1">
    <citation type="journal article" date="2021" name="bioRxiv">
        <title>Whole Genome Assembly and Annotation of Northern Wild Rice, Zizania palustris L., Supports a Whole Genome Duplication in the Zizania Genus.</title>
        <authorList>
            <person name="Haas M."/>
            <person name="Kono T."/>
            <person name="Macchietto M."/>
            <person name="Millas R."/>
            <person name="McGilp L."/>
            <person name="Shao M."/>
            <person name="Duquette J."/>
            <person name="Hirsch C.N."/>
            <person name="Kimball J."/>
        </authorList>
    </citation>
    <scope>NUCLEOTIDE SEQUENCE</scope>
    <source>
        <tissue evidence="2">Fresh leaf tissue</tissue>
    </source>
</reference>
<protein>
    <submittedName>
        <fullName evidence="2">Uncharacterized protein</fullName>
    </submittedName>
</protein>
<feature type="compositionally biased region" description="Pro residues" evidence="1">
    <location>
        <begin position="40"/>
        <end position="55"/>
    </location>
</feature>
<name>A0A8J5V9U2_ZIZPA</name>
<dbReference type="EMBL" id="JAAALK010000287">
    <property type="protein sequence ID" value="KAG8056580.1"/>
    <property type="molecule type" value="Genomic_DNA"/>
</dbReference>
<sequence length="89" mass="9406">MGGEGAGGHGGAGTTPRHGRVGHDIDVETTKATEEEEKSPPPASPRLRRPPPFSPSPRSADRQAQAREVPGGRVSSRWQQCGFAYCELG</sequence>
<comment type="caution">
    <text evidence="2">The sequence shown here is derived from an EMBL/GenBank/DDBJ whole genome shotgun (WGS) entry which is preliminary data.</text>
</comment>
<proteinExistence type="predicted"/>
<feature type="region of interest" description="Disordered" evidence="1">
    <location>
        <begin position="1"/>
        <end position="76"/>
    </location>
</feature>
<dbReference type="Proteomes" id="UP000729402">
    <property type="component" value="Unassembled WGS sequence"/>
</dbReference>
<feature type="compositionally biased region" description="Basic and acidic residues" evidence="1">
    <location>
        <begin position="21"/>
        <end position="33"/>
    </location>
</feature>
<gene>
    <name evidence="2" type="ORF">GUJ93_ZPchr0002g25995</name>
</gene>
<accession>A0A8J5V9U2</accession>
<reference evidence="2" key="2">
    <citation type="submission" date="2021-02" db="EMBL/GenBank/DDBJ databases">
        <authorList>
            <person name="Kimball J.A."/>
            <person name="Haas M.W."/>
            <person name="Macchietto M."/>
            <person name="Kono T."/>
            <person name="Duquette J."/>
            <person name="Shao M."/>
        </authorList>
    </citation>
    <scope>NUCLEOTIDE SEQUENCE</scope>
    <source>
        <tissue evidence="2">Fresh leaf tissue</tissue>
    </source>
</reference>
<keyword evidence="3" id="KW-1185">Reference proteome</keyword>
<evidence type="ECO:0000313" key="2">
    <source>
        <dbReference type="EMBL" id="KAG8056580.1"/>
    </source>
</evidence>
<dbReference type="AlphaFoldDB" id="A0A8J5V9U2"/>
<organism evidence="2 3">
    <name type="scientific">Zizania palustris</name>
    <name type="common">Northern wild rice</name>
    <dbReference type="NCBI Taxonomy" id="103762"/>
    <lineage>
        <taxon>Eukaryota</taxon>
        <taxon>Viridiplantae</taxon>
        <taxon>Streptophyta</taxon>
        <taxon>Embryophyta</taxon>
        <taxon>Tracheophyta</taxon>
        <taxon>Spermatophyta</taxon>
        <taxon>Magnoliopsida</taxon>
        <taxon>Liliopsida</taxon>
        <taxon>Poales</taxon>
        <taxon>Poaceae</taxon>
        <taxon>BOP clade</taxon>
        <taxon>Oryzoideae</taxon>
        <taxon>Oryzeae</taxon>
        <taxon>Zizaniinae</taxon>
        <taxon>Zizania</taxon>
    </lineage>
</organism>